<dbReference type="GO" id="GO:0004851">
    <property type="term" value="F:uroporphyrin-III C-methyltransferase activity"/>
    <property type="evidence" value="ECO:0007669"/>
    <property type="project" value="UniProtKB-EC"/>
</dbReference>
<dbReference type="GO" id="GO:0051287">
    <property type="term" value="F:NAD binding"/>
    <property type="evidence" value="ECO:0007669"/>
    <property type="project" value="InterPro"/>
</dbReference>
<evidence type="ECO:0000256" key="1">
    <source>
        <dbReference type="ARBA" id="ARBA00005010"/>
    </source>
</evidence>
<comment type="catalytic activity">
    <reaction evidence="11">
        <text>precorrin-2 + NAD(+) = sirohydrochlorin + NADH + 2 H(+)</text>
        <dbReference type="Rhea" id="RHEA:15613"/>
        <dbReference type="ChEBI" id="CHEBI:15378"/>
        <dbReference type="ChEBI" id="CHEBI:57540"/>
        <dbReference type="ChEBI" id="CHEBI:57945"/>
        <dbReference type="ChEBI" id="CHEBI:58351"/>
        <dbReference type="ChEBI" id="CHEBI:58827"/>
        <dbReference type="EC" id="1.3.1.76"/>
    </reaction>
</comment>
<keyword evidence="16" id="KW-1185">Reference proteome</keyword>
<accession>A0A344U403</accession>
<sequence>MAHPAHPAYPVGLRLAGRRVVVIGGGQVAQRRLPALVAAGADILLVSPSATPSVDAMAETGEIRWERRRYREGDLAGAWYALIATQHREVNEQASAEAERERVWCVRADDASAATAWTPATGRVEGVTVAVLTGNDPRRSAAVRDAVVEGLRDGTLAAPGHRRRAEGGPRVALVGGGPGDPDLITVRGRRLLAEADVVIADRLGPRDLLDELPPHVEVIDAAKIPYGRYMAQEAINNALVEHAKAGKAVVRLKGGDPYVFGRGMEELQALAEAGIACTVVPGISSSVSVPAAAGIPVTHRGVAHEFTVVSGHVGPDDPRSLVDWAALARLTGTLVVLMGVDKIGLIAEALVRHGRPADTPVAVVQEGTTANQRRVDATLATVGERVRTEDVRPPAVIVIGEVVRVAAAPAT</sequence>
<keyword evidence="10" id="KW-0511">Multifunctional enzyme</keyword>
<keyword evidence="8" id="KW-0456">Lyase</keyword>
<dbReference type="GO" id="GO:0051266">
    <property type="term" value="F:sirohydrochlorin ferrochelatase activity"/>
    <property type="evidence" value="ECO:0007669"/>
    <property type="project" value="InterPro"/>
</dbReference>
<dbReference type="GO" id="GO:0019354">
    <property type="term" value="P:siroheme biosynthetic process"/>
    <property type="evidence" value="ECO:0007669"/>
    <property type="project" value="UniProtKB-UniPathway"/>
</dbReference>
<keyword evidence="5" id="KW-0949">S-adenosyl-L-methionine</keyword>
<evidence type="ECO:0000256" key="6">
    <source>
        <dbReference type="ARBA" id="ARBA00023002"/>
    </source>
</evidence>
<feature type="domain" description="Tetrapyrrole methylase" evidence="14">
    <location>
        <begin position="171"/>
        <end position="382"/>
    </location>
</feature>
<dbReference type="PANTHER" id="PTHR45790:SF3">
    <property type="entry name" value="S-ADENOSYL-L-METHIONINE-DEPENDENT UROPORPHYRINOGEN III METHYLTRANSFERASE, CHLOROPLASTIC"/>
    <property type="match status" value="1"/>
</dbReference>
<evidence type="ECO:0000256" key="13">
    <source>
        <dbReference type="RuleBase" id="RU003960"/>
    </source>
</evidence>
<dbReference type="AlphaFoldDB" id="A0A344U403"/>
<dbReference type="UniPathway" id="UPA00262">
    <property type="reaction ID" value="UER00222"/>
</dbReference>
<evidence type="ECO:0000256" key="8">
    <source>
        <dbReference type="ARBA" id="ARBA00023239"/>
    </source>
</evidence>
<dbReference type="FunFam" id="3.40.1010.10:FF:000003">
    <property type="entry name" value="Putative Uroporphyrinogen-III C-methyltransferase"/>
    <property type="match status" value="1"/>
</dbReference>
<proteinExistence type="inferred from homology"/>
<keyword evidence="6" id="KW-0560">Oxidoreductase</keyword>
<comment type="similarity">
    <text evidence="13">Belongs to the precorrin methyltransferase family.</text>
</comment>
<evidence type="ECO:0000256" key="11">
    <source>
        <dbReference type="ARBA" id="ARBA00047561"/>
    </source>
</evidence>
<dbReference type="SUPFAM" id="SSF51735">
    <property type="entry name" value="NAD(P)-binding Rossmann-fold domains"/>
    <property type="match status" value="1"/>
</dbReference>
<evidence type="ECO:0000313" key="16">
    <source>
        <dbReference type="Proteomes" id="UP000252004"/>
    </source>
</evidence>
<dbReference type="GO" id="GO:0043115">
    <property type="term" value="F:precorrin-2 dehydrogenase activity"/>
    <property type="evidence" value="ECO:0007669"/>
    <property type="project" value="UniProtKB-EC"/>
</dbReference>
<evidence type="ECO:0000256" key="9">
    <source>
        <dbReference type="ARBA" id="ARBA00023244"/>
    </source>
</evidence>
<dbReference type="InterPro" id="IPR003043">
    <property type="entry name" value="Uropor_MeTrfase_CS"/>
</dbReference>
<dbReference type="PIRSF" id="PIRSF036426">
    <property type="entry name" value="Sirohaem_synth"/>
    <property type="match status" value="1"/>
</dbReference>
<dbReference type="InterPro" id="IPR036291">
    <property type="entry name" value="NAD(P)-bd_dom_sf"/>
</dbReference>
<protein>
    <submittedName>
        <fullName evidence="15">Uroporphyrinogen-III C-methyltransferase</fullName>
        <ecNumber evidence="15">2.1.1.107</ecNumber>
    </submittedName>
</protein>
<gene>
    <name evidence="15" type="primary">cobA</name>
    <name evidence="15" type="ORF">C0216_21190</name>
</gene>
<dbReference type="Pfam" id="PF13241">
    <property type="entry name" value="NAD_binding_7"/>
    <property type="match status" value="1"/>
</dbReference>
<evidence type="ECO:0000256" key="12">
    <source>
        <dbReference type="PIRSR" id="PIRSR036426-1"/>
    </source>
</evidence>
<evidence type="ECO:0000256" key="5">
    <source>
        <dbReference type="ARBA" id="ARBA00022691"/>
    </source>
</evidence>
<reference evidence="15 16" key="1">
    <citation type="submission" date="2018-01" db="EMBL/GenBank/DDBJ databases">
        <title>Draft genome Sequence of streptomyces globosus LZH-48.</title>
        <authorList>
            <person name="Ran K."/>
            <person name="Li Z."/>
            <person name="Wei S."/>
            <person name="Dong R."/>
        </authorList>
    </citation>
    <scope>NUCLEOTIDE SEQUENCE [LARGE SCALE GENOMIC DNA]</scope>
    <source>
        <strain evidence="15 16">LZH-48</strain>
    </source>
</reference>
<dbReference type="InterPro" id="IPR014777">
    <property type="entry name" value="4pyrrole_Mease_sub1"/>
</dbReference>
<dbReference type="PROSITE" id="PS00840">
    <property type="entry name" value="SUMT_2"/>
    <property type="match status" value="1"/>
</dbReference>
<dbReference type="OrthoDB" id="9815856at2"/>
<dbReference type="InterPro" id="IPR014776">
    <property type="entry name" value="4pyrrole_Mease_sub2"/>
</dbReference>
<dbReference type="EMBL" id="CP030862">
    <property type="protein sequence ID" value="AXE25624.1"/>
    <property type="molecule type" value="Genomic_DNA"/>
</dbReference>
<evidence type="ECO:0000313" key="15">
    <source>
        <dbReference type="EMBL" id="AXE25624.1"/>
    </source>
</evidence>
<dbReference type="KEGG" id="sgz:C0216_21190"/>
<comment type="pathway">
    <text evidence="1">Porphyrin-containing compound metabolism; siroheme biosynthesis; sirohydrochlorin from precorrin-2: step 1/1.</text>
</comment>
<dbReference type="Gene3D" id="3.30.950.10">
    <property type="entry name" value="Methyltransferase, Cobalt-precorrin-4 Transmethylase, Domain 2"/>
    <property type="match status" value="1"/>
</dbReference>
<dbReference type="InterPro" id="IPR000878">
    <property type="entry name" value="4pyrrol_Mease"/>
</dbReference>
<dbReference type="Proteomes" id="UP000252004">
    <property type="component" value="Chromosome"/>
</dbReference>
<dbReference type="Pfam" id="PF00590">
    <property type="entry name" value="TP_methylase"/>
    <property type="match status" value="1"/>
</dbReference>
<dbReference type="NCBIfam" id="TIGR01470">
    <property type="entry name" value="cysG_Nterm"/>
    <property type="match status" value="1"/>
</dbReference>
<evidence type="ECO:0000256" key="10">
    <source>
        <dbReference type="ARBA" id="ARBA00023268"/>
    </source>
</evidence>
<evidence type="ECO:0000256" key="7">
    <source>
        <dbReference type="ARBA" id="ARBA00023027"/>
    </source>
</evidence>
<evidence type="ECO:0000256" key="4">
    <source>
        <dbReference type="ARBA" id="ARBA00022679"/>
    </source>
</evidence>
<dbReference type="GO" id="GO:0009236">
    <property type="term" value="P:cobalamin biosynthetic process"/>
    <property type="evidence" value="ECO:0007669"/>
    <property type="project" value="UniProtKB-KW"/>
</dbReference>
<dbReference type="InterPro" id="IPR050161">
    <property type="entry name" value="Siro_Cobalamin_biosynth"/>
</dbReference>
<dbReference type="NCBIfam" id="NF004790">
    <property type="entry name" value="PRK06136.1"/>
    <property type="match status" value="1"/>
</dbReference>
<feature type="active site" description="Proton donor" evidence="12">
    <location>
        <position position="223"/>
    </location>
</feature>
<keyword evidence="2" id="KW-0169">Cobalamin biosynthesis</keyword>
<evidence type="ECO:0000256" key="2">
    <source>
        <dbReference type="ARBA" id="ARBA00022573"/>
    </source>
</evidence>
<dbReference type="RefSeq" id="WP_114056805.1">
    <property type="nucleotide sequence ID" value="NZ_CP030862.1"/>
</dbReference>
<dbReference type="PANTHER" id="PTHR45790">
    <property type="entry name" value="SIROHEME SYNTHASE-RELATED"/>
    <property type="match status" value="1"/>
</dbReference>
<evidence type="ECO:0000259" key="14">
    <source>
        <dbReference type="Pfam" id="PF00590"/>
    </source>
</evidence>
<organism evidence="15 16">
    <name type="scientific">Streptomyces globosus</name>
    <dbReference type="NCBI Taxonomy" id="68209"/>
    <lineage>
        <taxon>Bacteria</taxon>
        <taxon>Bacillati</taxon>
        <taxon>Actinomycetota</taxon>
        <taxon>Actinomycetes</taxon>
        <taxon>Kitasatosporales</taxon>
        <taxon>Streptomycetaceae</taxon>
        <taxon>Streptomyces</taxon>
    </lineage>
</organism>
<dbReference type="InterPro" id="IPR006367">
    <property type="entry name" value="Sirohaem_synthase_N"/>
</dbReference>
<name>A0A344U403_9ACTN</name>
<dbReference type="InterPro" id="IPR012409">
    <property type="entry name" value="Sirohaem_synth"/>
</dbReference>
<dbReference type="SUPFAM" id="SSF53790">
    <property type="entry name" value="Tetrapyrrole methylase"/>
    <property type="match status" value="1"/>
</dbReference>
<dbReference type="GO" id="GO:0032259">
    <property type="term" value="P:methylation"/>
    <property type="evidence" value="ECO:0007669"/>
    <property type="project" value="UniProtKB-KW"/>
</dbReference>
<keyword evidence="4 13" id="KW-0808">Transferase</keyword>
<dbReference type="InterPro" id="IPR006366">
    <property type="entry name" value="CobA/CysG_C"/>
</dbReference>
<keyword evidence="3 13" id="KW-0489">Methyltransferase</keyword>
<dbReference type="EC" id="2.1.1.107" evidence="15"/>
<evidence type="ECO:0000256" key="3">
    <source>
        <dbReference type="ARBA" id="ARBA00022603"/>
    </source>
</evidence>
<dbReference type="Gene3D" id="3.40.50.720">
    <property type="entry name" value="NAD(P)-binding Rossmann-like Domain"/>
    <property type="match status" value="1"/>
</dbReference>
<keyword evidence="9" id="KW-0627">Porphyrin biosynthesis</keyword>
<keyword evidence="7" id="KW-0520">NAD</keyword>
<dbReference type="FunFam" id="3.30.950.10:FF:000006">
    <property type="entry name" value="Multifunctional uroporphyrin-III C-methyltransferase/precorrin-2 oxidase/ferrochelatase"/>
    <property type="match status" value="1"/>
</dbReference>
<dbReference type="Gene3D" id="3.40.1010.10">
    <property type="entry name" value="Cobalt-precorrin-4 Transmethylase, Domain 1"/>
    <property type="match status" value="1"/>
</dbReference>
<feature type="active site" description="Proton acceptor" evidence="12">
    <location>
        <position position="201"/>
    </location>
</feature>
<dbReference type="InterPro" id="IPR035996">
    <property type="entry name" value="4pyrrol_Methylase_sf"/>
</dbReference>
<dbReference type="NCBIfam" id="TIGR01469">
    <property type="entry name" value="cobA_cysG_Cterm"/>
    <property type="match status" value="1"/>
</dbReference>
<dbReference type="CDD" id="cd11642">
    <property type="entry name" value="SUMT"/>
    <property type="match status" value="1"/>
</dbReference>